<dbReference type="EMBL" id="KZ293733">
    <property type="protein sequence ID" value="PBK81230.1"/>
    <property type="molecule type" value="Genomic_DNA"/>
</dbReference>
<dbReference type="AlphaFoldDB" id="A0A2H3CH96"/>
<accession>A0A2H3CH96</accession>
<proteinExistence type="predicted"/>
<gene>
    <name evidence="1" type="ORF">ARMGADRAFT_1091521</name>
</gene>
<dbReference type="InParanoid" id="A0A2H3CH96"/>
<evidence type="ECO:0000313" key="2">
    <source>
        <dbReference type="Proteomes" id="UP000217790"/>
    </source>
</evidence>
<dbReference type="OrthoDB" id="10460040at2759"/>
<name>A0A2H3CH96_ARMGA</name>
<evidence type="ECO:0000313" key="1">
    <source>
        <dbReference type="EMBL" id="PBK81230.1"/>
    </source>
</evidence>
<dbReference type="Proteomes" id="UP000217790">
    <property type="component" value="Unassembled WGS sequence"/>
</dbReference>
<reference evidence="2" key="1">
    <citation type="journal article" date="2017" name="Nat. Ecol. Evol.">
        <title>Genome expansion and lineage-specific genetic innovations in the forest pathogenic fungi Armillaria.</title>
        <authorList>
            <person name="Sipos G."/>
            <person name="Prasanna A.N."/>
            <person name="Walter M.C."/>
            <person name="O'Connor E."/>
            <person name="Balint B."/>
            <person name="Krizsan K."/>
            <person name="Kiss B."/>
            <person name="Hess J."/>
            <person name="Varga T."/>
            <person name="Slot J."/>
            <person name="Riley R."/>
            <person name="Boka B."/>
            <person name="Rigling D."/>
            <person name="Barry K."/>
            <person name="Lee J."/>
            <person name="Mihaltcheva S."/>
            <person name="LaButti K."/>
            <person name="Lipzen A."/>
            <person name="Waldron R."/>
            <person name="Moloney N.M."/>
            <person name="Sperisen C."/>
            <person name="Kredics L."/>
            <person name="Vagvoelgyi C."/>
            <person name="Patrignani A."/>
            <person name="Fitzpatrick D."/>
            <person name="Nagy I."/>
            <person name="Doyle S."/>
            <person name="Anderson J.B."/>
            <person name="Grigoriev I.V."/>
            <person name="Gueldener U."/>
            <person name="Muensterkoetter M."/>
            <person name="Nagy L.G."/>
        </authorList>
    </citation>
    <scope>NUCLEOTIDE SEQUENCE [LARGE SCALE GENOMIC DNA]</scope>
    <source>
        <strain evidence="2">Ar21-2</strain>
    </source>
</reference>
<protein>
    <submittedName>
        <fullName evidence="1">Uncharacterized protein</fullName>
    </submittedName>
</protein>
<sequence length="85" mass="9826">MYIVWKEGTPIHFLANDQHEFAAAVDLILVPSLGYPRFLNTNHAGKHGREFLEFECSNGRLRQSRLEKVWVWVFRSQPAINEGSV</sequence>
<keyword evidence="2" id="KW-1185">Reference proteome</keyword>
<organism evidence="1 2">
    <name type="scientific">Armillaria gallica</name>
    <name type="common">Bulbous honey fungus</name>
    <name type="synonym">Armillaria bulbosa</name>
    <dbReference type="NCBI Taxonomy" id="47427"/>
    <lineage>
        <taxon>Eukaryota</taxon>
        <taxon>Fungi</taxon>
        <taxon>Dikarya</taxon>
        <taxon>Basidiomycota</taxon>
        <taxon>Agaricomycotina</taxon>
        <taxon>Agaricomycetes</taxon>
        <taxon>Agaricomycetidae</taxon>
        <taxon>Agaricales</taxon>
        <taxon>Marasmiineae</taxon>
        <taxon>Physalacriaceae</taxon>
        <taxon>Armillaria</taxon>
    </lineage>
</organism>